<dbReference type="SUPFAM" id="SSF88688">
    <property type="entry name" value="Families 57/38 glycoside transferase middle domain"/>
    <property type="match status" value="1"/>
</dbReference>
<keyword evidence="2 7" id="KW-0479">Metal-binding</keyword>
<keyword evidence="10" id="KW-1185">Reference proteome</keyword>
<proteinExistence type="inferred from homology"/>
<dbReference type="InterPro" id="IPR028995">
    <property type="entry name" value="Glyco_hydro_57/38_cen_sf"/>
</dbReference>
<organism evidence="9 10">
    <name type="scientific">Oikopleura dioica</name>
    <name type="common">Tunicate</name>
    <dbReference type="NCBI Taxonomy" id="34765"/>
    <lineage>
        <taxon>Eukaryota</taxon>
        <taxon>Metazoa</taxon>
        <taxon>Chordata</taxon>
        <taxon>Tunicata</taxon>
        <taxon>Appendicularia</taxon>
        <taxon>Copelata</taxon>
        <taxon>Oikopleuridae</taxon>
        <taxon>Oikopleura</taxon>
    </lineage>
</organism>
<comment type="similarity">
    <text evidence="1 7">Belongs to the glycosyl hydrolase 38 family.</text>
</comment>
<dbReference type="InterPro" id="IPR000602">
    <property type="entry name" value="Glyco_hydro_38_N"/>
</dbReference>
<dbReference type="InterPro" id="IPR011013">
    <property type="entry name" value="Gal_mutarotase_sf_dom"/>
</dbReference>
<evidence type="ECO:0000256" key="3">
    <source>
        <dbReference type="ARBA" id="ARBA00022801"/>
    </source>
</evidence>
<keyword evidence="6 7" id="KW-0326">Glycosidase</keyword>
<dbReference type="SMART" id="SM00872">
    <property type="entry name" value="Alpha-mann_mid"/>
    <property type="match status" value="1"/>
</dbReference>
<evidence type="ECO:0000313" key="10">
    <source>
        <dbReference type="Proteomes" id="UP001158576"/>
    </source>
</evidence>
<dbReference type="Pfam" id="PF07748">
    <property type="entry name" value="Glyco_hydro_38C"/>
    <property type="match status" value="1"/>
</dbReference>
<feature type="domain" description="Glycoside hydrolase family 38 central" evidence="8">
    <location>
        <begin position="150"/>
        <end position="220"/>
    </location>
</feature>
<dbReference type="EC" id="3.2.1.-" evidence="7"/>
<evidence type="ECO:0000256" key="2">
    <source>
        <dbReference type="ARBA" id="ARBA00022723"/>
    </source>
</evidence>
<sequence length="753" mass="85367">MEFLWQTRSTGSFNIGSLFSGLNENGYNPPPGFCFDWVCEGDQPIMDDKRLHDYNVDDVIKRFKIEAEKQRAHFKGNNIMMTMGSDFQYRNAFMWYKNLDKLIKYVNAADVGLNLIYSTPSCYMKAKNEELNDLEEVVDDFFPYADGPHMFWTGYFTSRAALKRYVRETNVFLATCKLADIHLQGKMKDKVEILERAFAVAQHHDACNPSKACTEVIQSALGDEFTRCDFLNISVCDVSSQNDDFEFVVINPGSFPTAKLLPIPINYDSGREYIITSNGANQPFQISSNMENFVKVQTGHSGATGFQLNVFTGQLDPFSINTFKVSSKKQESRPEMRRRRSIVPAAQMSPVELRSRGRVRLTVGSNKLEIDRAGIRSINGIIMRSQCHLWSYASSTASDQASGAYIFRPTSNKAACVGKPRVAVTKGRLFTDVRLKYNSWAEQRFRFFEHHPIIEHEFIIGELPHPGMELIFRLDTKLNTGKSFVTDTNGRGELVRTRDARKTWKLNQTEKIAGNYYPVTSKIRINEESTRRSVSIFPDRAQGGSSVKSGSVELMLLRETTKDDGRGVDEPLNDPGQFGKGLIVQGKHLILFTGKNQKRSSNPLKGIEDQMIEKFVFNEPWVAFKKSNENEIKLTRFGDISMPKENTLVAVSSLELLGNNSHMIRLEHLCAPGQSCDKFNRAENFDFSALYGEYRIIKRITETNIIGNVVKGSRNRLIWPKNSSAEEDDSLPVTGKTVVIAPMELRTFIIDFE</sequence>
<dbReference type="InterPro" id="IPR011330">
    <property type="entry name" value="Glyco_hydro/deAcase_b/a-brl"/>
</dbReference>
<dbReference type="InterPro" id="IPR013780">
    <property type="entry name" value="Glyco_hydro_b"/>
</dbReference>
<dbReference type="Gene3D" id="2.60.40.1180">
    <property type="entry name" value="Golgi alpha-mannosidase II"/>
    <property type="match status" value="1"/>
</dbReference>
<dbReference type="EMBL" id="OU015569">
    <property type="protein sequence ID" value="CAG5096373.1"/>
    <property type="molecule type" value="Genomic_DNA"/>
</dbReference>
<dbReference type="Pfam" id="PF01074">
    <property type="entry name" value="Glyco_hydro_38N"/>
    <property type="match status" value="1"/>
</dbReference>
<evidence type="ECO:0000256" key="4">
    <source>
        <dbReference type="ARBA" id="ARBA00022833"/>
    </source>
</evidence>
<dbReference type="InterPro" id="IPR027291">
    <property type="entry name" value="Glyco_hydro_38_N_sf"/>
</dbReference>
<dbReference type="Gene3D" id="2.70.98.30">
    <property type="entry name" value="Golgi alpha-mannosidase II, domain 4"/>
    <property type="match status" value="1"/>
</dbReference>
<dbReference type="Gene3D" id="2.60.40.1360">
    <property type="match status" value="1"/>
</dbReference>
<reference evidence="9 10" key="1">
    <citation type="submission" date="2021-04" db="EMBL/GenBank/DDBJ databases">
        <authorList>
            <person name="Bliznina A."/>
        </authorList>
    </citation>
    <scope>NUCLEOTIDE SEQUENCE [LARGE SCALE GENOMIC DNA]</scope>
</reference>
<dbReference type="Proteomes" id="UP001158576">
    <property type="component" value="Chromosome XSR"/>
</dbReference>
<dbReference type="Pfam" id="PF09261">
    <property type="entry name" value="Alpha-mann_mid"/>
    <property type="match status" value="1"/>
</dbReference>
<keyword evidence="3 7" id="KW-0378">Hydrolase</keyword>
<dbReference type="SUPFAM" id="SSF74650">
    <property type="entry name" value="Galactose mutarotase-like"/>
    <property type="match status" value="1"/>
</dbReference>
<dbReference type="InterPro" id="IPR050843">
    <property type="entry name" value="Glycosyl_Hydrlase_38"/>
</dbReference>
<evidence type="ECO:0000256" key="5">
    <source>
        <dbReference type="ARBA" id="ARBA00023157"/>
    </source>
</evidence>
<keyword evidence="5" id="KW-1015">Disulfide bond</keyword>
<gene>
    <name evidence="9" type="ORF">OKIOD_LOCUS6145</name>
</gene>
<dbReference type="Gene3D" id="1.20.1270.50">
    <property type="entry name" value="Glycoside hydrolase family 38, central domain"/>
    <property type="match status" value="1"/>
</dbReference>
<dbReference type="InterPro" id="IPR011682">
    <property type="entry name" value="Glyco_hydro_38_C"/>
</dbReference>
<name>A0ABN7SC21_OIKDI</name>
<evidence type="ECO:0000256" key="1">
    <source>
        <dbReference type="ARBA" id="ARBA00009792"/>
    </source>
</evidence>
<evidence type="ECO:0000313" key="9">
    <source>
        <dbReference type="EMBL" id="CAG5096373.1"/>
    </source>
</evidence>
<dbReference type="InterPro" id="IPR015341">
    <property type="entry name" value="Glyco_hydro_38_cen"/>
</dbReference>
<evidence type="ECO:0000256" key="7">
    <source>
        <dbReference type="RuleBase" id="RU361199"/>
    </source>
</evidence>
<dbReference type="SUPFAM" id="SSF88713">
    <property type="entry name" value="Glycoside hydrolase/deacetylase"/>
    <property type="match status" value="1"/>
</dbReference>
<dbReference type="PANTHER" id="PTHR11607:SF3">
    <property type="entry name" value="LYSOSOMAL ALPHA-MANNOSIDASE"/>
    <property type="match status" value="1"/>
</dbReference>
<evidence type="ECO:0000256" key="6">
    <source>
        <dbReference type="ARBA" id="ARBA00023295"/>
    </source>
</evidence>
<keyword evidence="4 7" id="KW-0862">Zinc</keyword>
<dbReference type="InterPro" id="IPR037094">
    <property type="entry name" value="Glyco_hydro_38_cen_sf"/>
</dbReference>
<accession>A0ABN7SC21</accession>
<dbReference type="Gene3D" id="3.20.110.10">
    <property type="entry name" value="Glycoside hydrolase 38, N terminal domain"/>
    <property type="match status" value="1"/>
</dbReference>
<protein>
    <recommendedName>
        <fullName evidence="7">Alpha-mannosidase</fullName>
        <ecNumber evidence="7">3.2.1.-</ecNumber>
    </recommendedName>
</protein>
<dbReference type="PANTHER" id="PTHR11607">
    <property type="entry name" value="ALPHA-MANNOSIDASE"/>
    <property type="match status" value="1"/>
</dbReference>
<comment type="cofactor">
    <cofactor evidence="7">
        <name>Zn(2+)</name>
        <dbReference type="ChEBI" id="CHEBI:29105"/>
    </cofactor>
    <text evidence="7">Binds 1 zinc ion per subunit.</text>
</comment>
<evidence type="ECO:0000259" key="8">
    <source>
        <dbReference type="SMART" id="SM00872"/>
    </source>
</evidence>